<organism evidence="4 5">
    <name type="scientific">Hyaloscypha variabilis (strain UAMH 11265 / GT02V1 / F)</name>
    <name type="common">Meliniomyces variabilis</name>
    <dbReference type="NCBI Taxonomy" id="1149755"/>
    <lineage>
        <taxon>Eukaryota</taxon>
        <taxon>Fungi</taxon>
        <taxon>Dikarya</taxon>
        <taxon>Ascomycota</taxon>
        <taxon>Pezizomycotina</taxon>
        <taxon>Leotiomycetes</taxon>
        <taxon>Helotiales</taxon>
        <taxon>Hyaloscyphaceae</taxon>
        <taxon>Hyaloscypha</taxon>
        <taxon>Hyaloscypha variabilis</taxon>
    </lineage>
</organism>
<dbReference type="InterPro" id="IPR036928">
    <property type="entry name" value="AS_sf"/>
</dbReference>
<evidence type="ECO:0000259" key="3">
    <source>
        <dbReference type="Pfam" id="PF01425"/>
    </source>
</evidence>
<dbReference type="InterPro" id="IPR023631">
    <property type="entry name" value="Amidase_dom"/>
</dbReference>
<evidence type="ECO:0000313" key="5">
    <source>
        <dbReference type="Proteomes" id="UP000235786"/>
    </source>
</evidence>
<dbReference type="PANTHER" id="PTHR42678">
    <property type="entry name" value="AMIDASE"/>
    <property type="match status" value="1"/>
</dbReference>
<keyword evidence="2" id="KW-0472">Membrane</keyword>
<keyword evidence="2" id="KW-0812">Transmembrane</keyword>
<feature type="transmembrane region" description="Helical" evidence="2">
    <location>
        <begin position="12"/>
        <end position="34"/>
    </location>
</feature>
<name>A0A2J6QX86_HYAVF</name>
<keyword evidence="2" id="KW-1133">Transmembrane helix</keyword>
<evidence type="ECO:0000256" key="2">
    <source>
        <dbReference type="SAM" id="Phobius"/>
    </source>
</evidence>
<dbReference type="Pfam" id="PF01425">
    <property type="entry name" value="Amidase"/>
    <property type="match status" value="1"/>
</dbReference>
<proteinExistence type="predicted"/>
<dbReference type="PANTHER" id="PTHR42678:SF34">
    <property type="entry name" value="OS04G0183300 PROTEIN"/>
    <property type="match status" value="1"/>
</dbReference>
<dbReference type="AlphaFoldDB" id="A0A2J6QX86"/>
<dbReference type="STRING" id="1149755.A0A2J6QX86"/>
<feature type="region of interest" description="Disordered" evidence="1">
    <location>
        <begin position="62"/>
        <end position="82"/>
    </location>
</feature>
<protein>
    <submittedName>
        <fullName evidence="4">Amidase signature enzyme</fullName>
    </submittedName>
</protein>
<reference evidence="4 5" key="1">
    <citation type="submission" date="2016-04" db="EMBL/GenBank/DDBJ databases">
        <title>A degradative enzymes factory behind the ericoid mycorrhizal symbiosis.</title>
        <authorList>
            <consortium name="DOE Joint Genome Institute"/>
            <person name="Martino E."/>
            <person name="Morin E."/>
            <person name="Grelet G."/>
            <person name="Kuo A."/>
            <person name="Kohler A."/>
            <person name="Daghino S."/>
            <person name="Barry K."/>
            <person name="Choi C."/>
            <person name="Cichocki N."/>
            <person name="Clum A."/>
            <person name="Copeland A."/>
            <person name="Hainaut M."/>
            <person name="Haridas S."/>
            <person name="Labutti K."/>
            <person name="Lindquist E."/>
            <person name="Lipzen A."/>
            <person name="Khouja H.-R."/>
            <person name="Murat C."/>
            <person name="Ohm R."/>
            <person name="Olson A."/>
            <person name="Spatafora J."/>
            <person name="Veneault-Fourrey C."/>
            <person name="Henrissat B."/>
            <person name="Grigoriev I."/>
            <person name="Martin F."/>
            <person name="Perotto S."/>
        </authorList>
    </citation>
    <scope>NUCLEOTIDE SEQUENCE [LARGE SCALE GENOMIC DNA]</scope>
    <source>
        <strain evidence="4 5">F</strain>
    </source>
</reference>
<gene>
    <name evidence="4" type="ORF">L207DRAFT_502358</name>
</gene>
<feature type="domain" description="Amidase" evidence="3">
    <location>
        <begin position="153"/>
        <end position="560"/>
    </location>
</feature>
<dbReference type="EMBL" id="KZ613965">
    <property type="protein sequence ID" value="PMD30874.1"/>
    <property type="molecule type" value="Genomic_DNA"/>
</dbReference>
<dbReference type="Proteomes" id="UP000235786">
    <property type="component" value="Unassembled WGS sequence"/>
</dbReference>
<sequence>MSSSRLSARKSLISAERICPLALIMLVIALIMIVKQGGWLRQRLKNSRNSLITLEKSSYSAQSSDAKHPSQPAEHSRKSDIRVTSNNKFRSRNWLNMVLKAVVLLALVFLSTLGISTAKDAFYQDANGYPDLLEVGAEELVAGLESGAWTSVDLTKAYLLRIEETNSVLRAVTELNPDALSIAAGLDAERAKGVIRSALHGIPMLIKNNIATNDQMNNTAGSYSLIGAKVPRDATVAAKLREAGVVLLGKSNLSQWANYRSFNSSNGWSAYGGQVTGAYYPNMDPSGSSSGSGVGTSIGLAFAALGTETDGSIVSPSSMNNLVGIKPTVGLTSRSLVIPISEHQDTVGPMARSVSDAAYVLSIIAGKDQNDNYTLTQPWDAPPDYTQALNFSSLRGARIGIPRNALTGSSPNQPLFDAFDAAIQVMKNAGATIVDNANFSAWEQNVADDDATIGNGTIVLDADFISNLAGYLSQLTSNPNNIKSLSDESNFTHHTALEEYPNRDTGIWDQALSLGYNNSDSRFWEAYQYSLYLGGEGGVLGALKAYNLDALILPTAFSPGLPARAGLPIVTVPMGFYPSNTTVIESGRGLVSIGPNIPLVIAIFLQSLLLSFFVLNLTSIYWILTEYRFGLAFMGGQWSEEKLIGLAYAFEQRTHMRQKVKPYLIPNTQLADVVGGPRRRVRR</sequence>
<feature type="transmembrane region" description="Helical" evidence="2">
    <location>
        <begin position="94"/>
        <end position="115"/>
    </location>
</feature>
<dbReference type="SUPFAM" id="SSF75304">
    <property type="entry name" value="Amidase signature (AS) enzymes"/>
    <property type="match status" value="1"/>
</dbReference>
<keyword evidence="5" id="KW-1185">Reference proteome</keyword>
<evidence type="ECO:0000313" key="4">
    <source>
        <dbReference type="EMBL" id="PMD30874.1"/>
    </source>
</evidence>
<dbReference type="OrthoDB" id="566138at2759"/>
<dbReference type="Gene3D" id="3.90.1300.10">
    <property type="entry name" value="Amidase signature (AS) domain"/>
    <property type="match status" value="1"/>
</dbReference>
<feature type="transmembrane region" description="Helical" evidence="2">
    <location>
        <begin position="599"/>
        <end position="624"/>
    </location>
</feature>
<evidence type="ECO:0000256" key="1">
    <source>
        <dbReference type="SAM" id="MobiDB-lite"/>
    </source>
</evidence>
<accession>A0A2J6QX86</accession>